<dbReference type="GeneID" id="18921039"/>
<keyword evidence="3" id="KW-1185">Reference proteome</keyword>
<dbReference type="RefSeq" id="XP_007397842.1">
    <property type="nucleotide sequence ID" value="XM_007397780.1"/>
</dbReference>
<dbReference type="KEGG" id="pco:PHACADRAFT_99044"/>
<dbReference type="InParanoid" id="K5W1Z0"/>
<dbReference type="GO" id="GO:0046983">
    <property type="term" value="F:protein dimerization activity"/>
    <property type="evidence" value="ECO:0007669"/>
    <property type="project" value="InterPro"/>
</dbReference>
<evidence type="ECO:0000313" key="3">
    <source>
        <dbReference type="Proteomes" id="UP000008370"/>
    </source>
</evidence>
<dbReference type="SUPFAM" id="SSF53098">
    <property type="entry name" value="Ribonuclease H-like"/>
    <property type="match status" value="1"/>
</dbReference>
<dbReference type="Proteomes" id="UP000008370">
    <property type="component" value="Unassembled WGS sequence"/>
</dbReference>
<accession>K5W1Z0</accession>
<gene>
    <name evidence="2" type="ORF">PHACADRAFT_99044</name>
</gene>
<evidence type="ECO:0000259" key="1">
    <source>
        <dbReference type="Pfam" id="PF05699"/>
    </source>
</evidence>
<dbReference type="EMBL" id="JH930474">
    <property type="protein sequence ID" value="EKM53140.1"/>
    <property type="molecule type" value="Genomic_DNA"/>
</dbReference>
<reference evidence="2 3" key="1">
    <citation type="journal article" date="2012" name="BMC Genomics">
        <title>Comparative genomics of the white-rot fungi, Phanerochaete carnosa and P. chrysosporium, to elucidate the genetic basis of the distinct wood types they colonize.</title>
        <authorList>
            <person name="Suzuki H."/>
            <person name="MacDonald J."/>
            <person name="Syed K."/>
            <person name="Salamov A."/>
            <person name="Hori C."/>
            <person name="Aerts A."/>
            <person name="Henrissat B."/>
            <person name="Wiebenga A."/>
            <person name="vanKuyk P.A."/>
            <person name="Barry K."/>
            <person name="Lindquist E."/>
            <person name="LaButti K."/>
            <person name="Lapidus A."/>
            <person name="Lucas S."/>
            <person name="Coutinho P."/>
            <person name="Gong Y."/>
            <person name="Samejima M."/>
            <person name="Mahadevan R."/>
            <person name="Abou-Zaid M."/>
            <person name="de Vries R.P."/>
            <person name="Igarashi K."/>
            <person name="Yadav J.S."/>
            <person name="Grigoriev I.V."/>
            <person name="Master E.R."/>
        </authorList>
    </citation>
    <scope>NUCLEOTIDE SEQUENCE [LARGE SCALE GENOMIC DNA]</scope>
    <source>
        <strain evidence="2 3">HHB-10118-sp</strain>
    </source>
</reference>
<evidence type="ECO:0000313" key="2">
    <source>
        <dbReference type="EMBL" id="EKM53140.1"/>
    </source>
</evidence>
<feature type="non-terminal residue" evidence="2">
    <location>
        <position position="1"/>
    </location>
</feature>
<dbReference type="InterPro" id="IPR008906">
    <property type="entry name" value="HATC_C_dom"/>
</dbReference>
<dbReference type="OrthoDB" id="3262464at2759"/>
<feature type="domain" description="HAT C-terminal dimerisation" evidence="1">
    <location>
        <begin position="3"/>
        <end position="56"/>
    </location>
</feature>
<sequence>ASQTRFPIIYAIAMDILPIQASAMPCERVFSSGKITVTDWRNKISGELMEALQILKFRFKQSHSLSFTHGLDIEEKLKNLESHAEESPEEISSYLASLK</sequence>
<name>K5W1Z0_PHACS</name>
<proteinExistence type="predicted"/>
<protein>
    <recommendedName>
        <fullName evidence="1">HAT C-terminal dimerisation domain-containing protein</fullName>
    </recommendedName>
</protein>
<organism evidence="2 3">
    <name type="scientific">Phanerochaete carnosa (strain HHB-10118-sp)</name>
    <name type="common">White-rot fungus</name>
    <name type="synonym">Peniophora carnosa</name>
    <dbReference type="NCBI Taxonomy" id="650164"/>
    <lineage>
        <taxon>Eukaryota</taxon>
        <taxon>Fungi</taxon>
        <taxon>Dikarya</taxon>
        <taxon>Basidiomycota</taxon>
        <taxon>Agaricomycotina</taxon>
        <taxon>Agaricomycetes</taxon>
        <taxon>Polyporales</taxon>
        <taxon>Phanerochaetaceae</taxon>
        <taxon>Phanerochaete</taxon>
    </lineage>
</organism>
<dbReference type="InterPro" id="IPR012337">
    <property type="entry name" value="RNaseH-like_sf"/>
</dbReference>
<dbReference type="AlphaFoldDB" id="K5W1Z0"/>
<dbReference type="Pfam" id="PF05699">
    <property type="entry name" value="Dimer_Tnp_hAT"/>
    <property type="match status" value="1"/>
</dbReference>
<dbReference type="HOGENOM" id="CLU_009123_15_1_1"/>